<dbReference type="PANTHER" id="PTHR46353:SF11">
    <property type="entry name" value="C2H2-TYPE DOMAIN-CONTAINING PROTEIN"/>
    <property type="match status" value="1"/>
</dbReference>
<proteinExistence type="predicted"/>
<dbReference type="Proteomes" id="UP001163823">
    <property type="component" value="Chromosome 3"/>
</dbReference>
<organism evidence="3 4">
    <name type="scientific">Quillaja saponaria</name>
    <name type="common">Soap bark tree</name>
    <dbReference type="NCBI Taxonomy" id="32244"/>
    <lineage>
        <taxon>Eukaryota</taxon>
        <taxon>Viridiplantae</taxon>
        <taxon>Streptophyta</taxon>
        <taxon>Embryophyta</taxon>
        <taxon>Tracheophyta</taxon>
        <taxon>Spermatophyta</taxon>
        <taxon>Magnoliopsida</taxon>
        <taxon>eudicotyledons</taxon>
        <taxon>Gunneridae</taxon>
        <taxon>Pentapetalae</taxon>
        <taxon>rosids</taxon>
        <taxon>fabids</taxon>
        <taxon>Fabales</taxon>
        <taxon>Quillajaceae</taxon>
        <taxon>Quillaja</taxon>
    </lineage>
</organism>
<dbReference type="InterPro" id="IPR044299">
    <property type="entry name" value="GIS3/ZFP5/ZFP6"/>
</dbReference>
<dbReference type="AlphaFoldDB" id="A0AAD7QA09"/>
<dbReference type="PANTHER" id="PTHR46353">
    <property type="entry name" value="ZINC FINGER PROTEIN 5"/>
    <property type="match status" value="1"/>
</dbReference>
<evidence type="ECO:0000313" key="3">
    <source>
        <dbReference type="EMBL" id="KAJ7977625.1"/>
    </source>
</evidence>
<sequence length="146" mass="16289">MVGAELDTLFGIPVDDLKEGRKYKCQYCKRVFANSQALGGHQNAHKRERQRILKHHHHRRFIAAATPPVPISSHAIRSFAPGGPTTSTKFNQLTIFTRTRFSSPTFYVPPTLQSAASYNVVGNSSAKFQERDIVDVDLHLKLSLSG</sequence>
<dbReference type="GO" id="GO:0009740">
    <property type="term" value="P:gibberellic acid mediated signaling pathway"/>
    <property type="evidence" value="ECO:0007669"/>
    <property type="project" value="TreeGrafter"/>
</dbReference>
<name>A0AAD7QA09_QUISA</name>
<protein>
    <submittedName>
        <fullName evidence="3">Zinc finger protein 6-like</fullName>
    </submittedName>
</protein>
<reference evidence="3" key="1">
    <citation type="journal article" date="2023" name="Science">
        <title>Elucidation of the pathway for biosynthesis of saponin adjuvants from the soapbark tree.</title>
        <authorList>
            <person name="Reed J."/>
            <person name="Orme A."/>
            <person name="El-Demerdash A."/>
            <person name="Owen C."/>
            <person name="Martin L.B.B."/>
            <person name="Misra R.C."/>
            <person name="Kikuchi S."/>
            <person name="Rejzek M."/>
            <person name="Martin A.C."/>
            <person name="Harkess A."/>
            <person name="Leebens-Mack J."/>
            <person name="Louveau T."/>
            <person name="Stephenson M.J."/>
            <person name="Osbourn A."/>
        </authorList>
    </citation>
    <scope>NUCLEOTIDE SEQUENCE</scope>
    <source>
        <strain evidence="3">S10</strain>
    </source>
</reference>
<dbReference type="GO" id="GO:0008270">
    <property type="term" value="F:zinc ion binding"/>
    <property type="evidence" value="ECO:0007669"/>
    <property type="project" value="UniProtKB-KW"/>
</dbReference>
<dbReference type="InterPro" id="IPR013087">
    <property type="entry name" value="Znf_C2H2_type"/>
</dbReference>
<evidence type="ECO:0000256" key="1">
    <source>
        <dbReference type="PROSITE-ProRule" id="PRU00042"/>
    </source>
</evidence>
<dbReference type="PROSITE" id="PS50157">
    <property type="entry name" value="ZINC_FINGER_C2H2_2"/>
    <property type="match status" value="1"/>
</dbReference>
<dbReference type="GO" id="GO:0003700">
    <property type="term" value="F:DNA-binding transcription factor activity"/>
    <property type="evidence" value="ECO:0007669"/>
    <property type="project" value="TreeGrafter"/>
</dbReference>
<dbReference type="GO" id="GO:0009736">
    <property type="term" value="P:cytokinin-activated signaling pathway"/>
    <property type="evidence" value="ECO:0007669"/>
    <property type="project" value="TreeGrafter"/>
</dbReference>
<dbReference type="Gene3D" id="3.30.160.60">
    <property type="entry name" value="Classic Zinc Finger"/>
    <property type="match status" value="1"/>
</dbReference>
<keyword evidence="4" id="KW-1185">Reference proteome</keyword>
<dbReference type="SUPFAM" id="SSF57667">
    <property type="entry name" value="beta-beta-alpha zinc fingers"/>
    <property type="match status" value="1"/>
</dbReference>
<gene>
    <name evidence="3" type="ORF">O6P43_007222</name>
</gene>
<evidence type="ECO:0000259" key="2">
    <source>
        <dbReference type="PROSITE" id="PS50157"/>
    </source>
</evidence>
<comment type="caution">
    <text evidence="3">The sequence shown here is derived from an EMBL/GenBank/DDBJ whole genome shotgun (WGS) entry which is preliminary data.</text>
</comment>
<keyword evidence="1" id="KW-0862">Zinc</keyword>
<accession>A0AAD7QA09</accession>
<dbReference type="Pfam" id="PF13912">
    <property type="entry name" value="zf-C2H2_6"/>
    <property type="match status" value="1"/>
</dbReference>
<dbReference type="GO" id="GO:0010090">
    <property type="term" value="P:trichome morphogenesis"/>
    <property type="evidence" value="ECO:0007669"/>
    <property type="project" value="InterPro"/>
</dbReference>
<dbReference type="InterPro" id="IPR036236">
    <property type="entry name" value="Znf_C2H2_sf"/>
</dbReference>
<feature type="domain" description="C2H2-type" evidence="2">
    <location>
        <begin position="23"/>
        <end position="50"/>
    </location>
</feature>
<dbReference type="GO" id="GO:0000976">
    <property type="term" value="F:transcription cis-regulatory region binding"/>
    <property type="evidence" value="ECO:0007669"/>
    <property type="project" value="TreeGrafter"/>
</dbReference>
<keyword evidence="1" id="KW-0479">Metal-binding</keyword>
<dbReference type="PROSITE" id="PS00028">
    <property type="entry name" value="ZINC_FINGER_C2H2_1"/>
    <property type="match status" value="1"/>
</dbReference>
<dbReference type="GO" id="GO:0005634">
    <property type="term" value="C:nucleus"/>
    <property type="evidence" value="ECO:0007669"/>
    <property type="project" value="TreeGrafter"/>
</dbReference>
<evidence type="ECO:0000313" key="4">
    <source>
        <dbReference type="Proteomes" id="UP001163823"/>
    </source>
</evidence>
<dbReference type="KEGG" id="qsa:O6P43_007222"/>
<keyword evidence="1" id="KW-0863">Zinc-finger</keyword>
<dbReference type="EMBL" id="JARAOO010000003">
    <property type="protein sequence ID" value="KAJ7977625.1"/>
    <property type="molecule type" value="Genomic_DNA"/>
</dbReference>